<feature type="compositionally biased region" description="Acidic residues" evidence="12">
    <location>
        <begin position="14"/>
        <end position="52"/>
    </location>
</feature>
<proteinExistence type="inferred from homology"/>
<evidence type="ECO:0000256" key="6">
    <source>
        <dbReference type="ARBA" id="ARBA00022763"/>
    </source>
</evidence>
<accession>A0A834FI52</accession>
<name>A0A834FI52_ORYME</name>
<keyword evidence="5" id="KW-0479">Metal-binding</keyword>
<feature type="compositionally biased region" description="Basic and acidic residues" evidence="12">
    <location>
        <begin position="157"/>
        <end position="199"/>
    </location>
</feature>
<dbReference type="EMBL" id="WKFB01000130">
    <property type="protein sequence ID" value="KAF6734598.1"/>
    <property type="molecule type" value="Genomic_DNA"/>
</dbReference>
<dbReference type="SMART" id="SM01280">
    <property type="entry name" value="Mcm10"/>
    <property type="match status" value="1"/>
</dbReference>
<dbReference type="GO" id="GO:0003697">
    <property type="term" value="F:single-stranded DNA binding"/>
    <property type="evidence" value="ECO:0007669"/>
    <property type="project" value="InterPro"/>
</dbReference>
<dbReference type="Gene3D" id="1.20.5.420">
    <property type="entry name" value="Immunoglobulin FC, subunit C"/>
    <property type="match status" value="1"/>
</dbReference>
<comment type="caution">
    <text evidence="14">The sequence shown here is derived from an EMBL/GenBank/DDBJ whole genome shotgun (WGS) entry which is preliminary data.</text>
</comment>
<sequence>MDTKDDLDILTALLDEDGDVIEEQEQEGDDDLEGVSDEDEDGEEIKDQEEDNEGNKGEDGGMSEEQEDYDFEGFFNEDDEDEGASEEPEQESGVEGLCGEDEDRGVSKEQEQQDDDLDGLFDEDDEDEEYTEGIEGEVLAREVVVAELFGDVDDIEKEEKADDGGENLDRSKEELQETLRHMQEQMKKLQEQLNEKEKVLASSSIKGDKGLKRVAPTAAPPPSKQAGSLRSKSQAATAGLSRLQESSDFSSQLNNADAFKRKPRVAHPPKAASSSESRGALMEIKISSSFQPDSKAAPVRSPPAPPSRPAASAGRPKHAPLPPPPKDVAVEKYSGLRLRKPRVSSIEMDHKMAGRRLIRLSQVPERLTREKLEDSDWVTFGVLVNKATPQSNRSGKTFSIWKLNDLHNLDVSVSLLLFGEVHKEHWKLEPGTVIGLLNPNPMKQKDGYEGVSLTVDHPQKVLVLGEAQDYGTCKGVKKNGEPCSHIVNMYECQYCQYHVQAQYKKMSSKRAELQSSFSGKAPNALKGKGGGLRQRLCQDGFYYGGVSSSACATALTASRPGKPQQKTLEQLFVNGSAQLVRRAKQIAMQSGEVSGCSTEFKSLMSLPTPGALQLKRHLARSSQSVSKGPAGAPLQSISASELLKQQKQRQRELQEIQRRRANERLQQKSSGASTSPQTPGEVVSPLKASDAPKTPAVPPTPTLGRGFSVGDDILFFDGCPPPAASSSLSAAKLAALRKLRAKGAGLEKEDPNALKRKRSNNSEISARVEKNRSSPKENVSAEDEEPAQKKKRDQLRYIQSEEFQKILNAKSRHEIVLQAAEYQLQERYFDALVKKEQMEEKMKGIKEMKCRAVTCKKCSYTYFKPADRCVQESHDLRWHDAVKRFFRCPCGQRAIALDRLPHKHCSNCGLFKWERDGMLKEKTGPKIGAELLQPRGEEHAKFINSLK</sequence>
<evidence type="ECO:0000313" key="14">
    <source>
        <dbReference type="EMBL" id="KAF6734598.1"/>
    </source>
</evidence>
<dbReference type="Gene3D" id="2.40.50.140">
    <property type="entry name" value="Nucleic acid-binding proteins"/>
    <property type="match status" value="1"/>
</dbReference>
<dbReference type="Pfam" id="PF09329">
    <property type="entry name" value="zf-primase"/>
    <property type="match status" value="1"/>
</dbReference>
<gene>
    <name evidence="14" type="ORF">FQA47_010569</name>
</gene>
<feature type="compositionally biased region" description="Acidic residues" evidence="12">
    <location>
        <begin position="61"/>
        <end position="103"/>
    </location>
</feature>
<evidence type="ECO:0000256" key="10">
    <source>
        <dbReference type="ARBA" id="ARBA00023125"/>
    </source>
</evidence>
<dbReference type="FunFam" id="2.40.50.140:FF:000167">
    <property type="entry name" value="Minichromosome maintenance 10 replication initiation factor"/>
    <property type="match status" value="1"/>
</dbReference>
<feature type="domain" description="Replication factor Mcm10 C-terminal" evidence="13">
    <location>
        <begin position="604"/>
        <end position="945"/>
    </location>
</feature>
<evidence type="ECO:0000256" key="9">
    <source>
        <dbReference type="ARBA" id="ARBA00023054"/>
    </source>
</evidence>
<evidence type="ECO:0000313" key="15">
    <source>
        <dbReference type="Proteomes" id="UP000646548"/>
    </source>
</evidence>
<reference evidence="14" key="1">
    <citation type="journal article" name="BMC Genomics">
        <title>Long-read sequencing and de novo genome assembly of marine medaka (Oryzias melastigma).</title>
        <authorList>
            <person name="Liang P."/>
            <person name="Saqib H.S.A."/>
            <person name="Ni X."/>
            <person name="Shen Y."/>
        </authorList>
    </citation>
    <scope>NUCLEOTIDE SEQUENCE</scope>
    <source>
        <strain evidence="14">Bigg-433</strain>
    </source>
</reference>
<evidence type="ECO:0000256" key="3">
    <source>
        <dbReference type="ARBA" id="ARBA00017770"/>
    </source>
</evidence>
<feature type="compositionally biased region" description="Acidic residues" evidence="12">
    <location>
        <begin position="112"/>
        <end position="135"/>
    </location>
</feature>
<dbReference type="Proteomes" id="UP000646548">
    <property type="component" value="Unassembled WGS sequence"/>
</dbReference>
<comment type="subcellular location">
    <subcellularLocation>
        <location evidence="1">Nucleus</location>
    </subcellularLocation>
</comment>
<protein>
    <recommendedName>
        <fullName evidence="3">Protein MCM10 homolog</fullName>
    </recommendedName>
</protein>
<evidence type="ECO:0000256" key="5">
    <source>
        <dbReference type="ARBA" id="ARBA00022723"/>
    </source>
</evidence>
<evidence type="ECO:0000256" key="1">
    <source>
        <dbReference type="ARBA" id="ARBA00004123"/>
    </source>
</evidence>
<dbReference type="InterPro" id="IPR012340">
    <property type="entry name" value="NA-bd_OB-fold"/>
</dbReference>
<dbReference type="Pfam" id="PF22379">
    <property type="entry name" value="OB_MCM10"/>
    <property type="match status" value="1"/>
</dbReference>
<evidence type="ECO:0000256" key="11">
    <source>
        <dbReference type="ARBA" id="ARBA00023242"/>
    </source>
</evidence>
<feature type="region of interest" description="Disordered" evidence="12">
    <location>
        <begin position="1"/>
        <end position="138"/>
    </location>
</feature>
<feature type="compositionally biased region" description="Polar residues" evidence="12">
    <location>
        <begin position="243"/>
        <end position="255"/>
    </location>
</feature>
<organism evidence="14 15">
    <name type="scientific">Oryzias melastigma</name>
    <name type="common">Marine medaka</name>
    <dbReference type="NCBI Taxonomy" id="30732"/>
    <lineage>
        <taxon>Eukaryota</taxon>
        <taxon>Metazoa</taxon>
        <taxon>Chordata</taxon>
        <taxon>Craniata</taxon>
        <taxon>Vertebrata</taxon>
        <taxon>Euteleostomi</taxon>
        <taxon>Actinopterygii</taxon>
        <taxon>Neopterygii</taxon>
        <taxon>Teleostei</taxon>
        <taxon>Neoteleostei</taxon>
        <taxon>Acanthomorphata</taxon>
        <taxon>Ovalentaria</taxon>
        <taxon>Atherinomorphae</taxon>
        <taxon>Beloniformes</taxon>
        <taxon>Adrianichthyidae</taxon>
        <taxon>Oryziinae</taxon>
        <taxon>Oryzias</taxon>
    </lineage>
</organism>
<dbReference type="AlphaFoldDB" id="A0A834FI52"/>
<keyword evidence="7" id="KW-0863">Zinc-finger</keyword>
<dbReference type="InterPro" id="IPR015411">
    <property type="entry name" value="Rep_factor_Mcm10_C"/>
</dbReference>
<feature type="region of interest" description="Disordered" evidence="12">
    <location>
        <begin position="745"/>
        <end position="794"/>
    </location>
</feature>
<dbReference type="GO" id="GO:0006270">
    <property type="term" value="P:DNA replication initiation"/>
    <property type="evidence" value="ECO:0007669"/>
    <property type="project" value="InterPro"/>
</dbReference>
<evidence type="ECO:0000256" key="7">
    <source>
        <dbReference type="ARBA" id="ARBA00022771"/>
    </source>
</evidence>
<keyword evidence="8" id="KW-0862">Zinc</keyword>
<evidence type="ECO:0000256" key="8">
    <source>
        <dbReference type="ARBA" id="ARBA00022833"/>
    </source>
</evidence>
<feature type="region of interest" description="Disordered" evidence="12">
    <location>
        <begin position="150"/>
        <end position="329"/>
    </location>
</feature>
<evidence type="ECO:0000256" key="4">
    <source>
        <dbReference type="ARBA" id="ARBA00022705"/>
    </source>
</evidence>
<feature type="region of interest" description="Disordered" evidence="12">
    <location>
        <begin position="661"/>
        <end position="704"/>
    </location>
</feature>
<evidence type="ECO:0000259" key="13">
    <source>
        <dbReference type="SMART" id="SM01280"/>
    </source>
</evidence>
<dbReference type="GO" id="GO:0003688">
    <property type="term" value="F:DNA replication origin binding"/>
    <property type="evidence" value="ECO:0007669"/>
    <property type="project" value="TreeGrafter"/>
</dbReference>
<dbReference type="InterPro" id="IPR056791">
    <property type="entry name" value="Znf_Mcm10_C"/>
</dbReference>
<feature type="compositionally biased region" description="Polar residues" evidence="12">
    <location>
        <begin position="225"/>
        <end position="236"/>
    </location>
</feature>
<feature type="compositionally biased region" description="Polar residues" evidence="12">
    <location>
        <begin position="667"/>
        <end position="678"/>
    </location>
</feature>
<dbReference type="InterPro" id="IPR015408">
    <property type="entry name" value="Znf_Mcm10/DnaG"/>
</dbReference>
<keyword evidence="6" id="KW-0227">DNA damage</keyword>
<evidence type="ECO:0000256" key="12">
    <source>
        <dbReference type="SAM" id="MobiDB-lite"/>
    </source>
</evidence>
<dbReference type="GO" id="GO:0043596">
    <property type="term" value="C:nuclear replication fork"/>
    <property type="evidence" value="ECO:0007669"/>
    <property type="project" value="TreeGrafter"/>
</dbReference>
<dbReference type="PANTHER" id="PTHR13454:SF11">
    <property type="entry name" value="PROTEIN MCM10 HOMOLOG"/>
    <property type="match status" value="1"/>
</dbReference>
<dbReference type="GO" id="GO:0006974">
    <property type="term" value="P:DNA damage response"/>
    <property type="evidence" value="ECO:0007669"/>
    <property type="project" value="UniProtKB-KW"/>
</dbReference>
<dbReference type="PANTHER" id="PTHR13454">
    <property type="entry name" value="PROTEIN MCM10 HOMOLOG"/>
    <property type="match status" value="1"/>
</dbReference>
<dbReference type="Pfam" id="PF24863">
    <property type="entry name" value="zf-CCCH_Mcm10"/>
    <property type="match status" value="1"/>
</dbReference>
<keyword evidence="9" id="KW-0175">Coiled coil</keyword>
<keyword evidence="4" id="KW-0235">DNA replication</keyword>
<keyword evidence="10" id="KW-0238">DNA-binding</keyword>
<feature type="compositionally biased region" description="Basic and acidic residues" evidence="12">
    <location>
        <begin position="766"/>
        <end position="775"/>
    </location>
</feature>
<dbReference type="GO" id="GO:0008270">
    <property type="term" value="F:zinc ion binding"/>
    <property type="evidence" value="ECO:0007669"/>
    <property type="project" value="UniProtKB-KW"/>
</dbReference>
<dbReference type="InterPro" id="IPR055065">
    <property type="entry name" value="OB_MCM10"/>
</dbReference>
<dbReference type="InterPro" id="IPR040184">
    <property type="entry name" value="Mcm10"/>
</dbReference>
<dbReference type="Pfam" id="PF09332">
    <property type="entry name" value="Mcm10"/>
    <property type="match status" value="1"/>
</dbReference>
<comment type="similarity">
    <text evidence="2">Belongs to the MCM10 family.</text>
</comment>
<keyword evidence="11" id="KW-0539">Nucleus</keyword>
<evidence type="ECO:0000256" key="2">
    <source>
        <dbReference type="ARBA" id="ARBA00009679"/>
    </source>
</evidence>